<evidence type="ECO:0000256" key="7">
    <source>
        <dbReference type="ARBA" id="ARBA00022723"/>
    </source>
</evidence>
<evidence type="ECO:0000256" key="6">
    <source>
        <dbReference type="ARBA" id="ARBA00022692"/>
    </source>
</evidence>
<dbReference type="AlphaFoldDB" id="A0A6J1FW76"/>
<dbReference type="InterPro" id="IPR044600">
    <property type="entry name" value="ATL1/ATL16-like"/>
</dbReference>
<keyword evidence="12 16" id="KW-0472">Membrane</keyword>
<keyword evidence="5" id="KW-0808">Transferase</keyword>
<feature type="transmembrane region" description="Helical" evidence="16">
    <location>
        <begin position="31"/>
        <end position="58"/>
    </location>
</feature>
<evidence type="ECO:0000256" key="2">
    <source>
        <dbReference type="ARBA" id="ARBA00004167"/>
    </source>
</evidence>
<dbReference type="PANTHER" id="PTHR46913">
    <property type="entry name" value="RING-H2 FINGER PROTEIN ATL16"/>
    <property type="match status" value="1"/>
</dbReference>
<dbReference type="GeneID" id="111447447"/>
<dbReference type="EC" id="2.3.2.27" evidence="4"/>
<evidence type="ECO:0000256" key="3">
    <source>
        <dbReference type="ARBA" id="ARBA00004906"/>
    </source>
</evidence>
<dbReference type="CDD" id="cd16461">
    <property type="entry name" value="RING-H2_EL5-like"/>
    <property type="match status" value="1"/>
</dbReference>
<dbReference type="Gene3D" id="3.30.40.10">
    <property type="entry name" value="Zinc/RING finger domain, C3HC4 (zinc finger)"/>
    <property type="match status" value="1"/>
</dbReference>
<evidence type="ECO:0000256" key="10">
    <source>
        <dbReference type="ARBA" id="ARBA00022833"/>
    </source>
</evidence>
<keyword evidence="18" id="KW-1185">Reference proteome</keyword>
<dbReference type="Pfam" id="PF13639">
    <property type="entry name" value="zf-RING_2"/>
    <property type="match status" value="1"/>
</dbReference>
<evidence type="ECO:0000313" key="19">
    <source>
        <dbReference type="RefSeq" id="XP_022942390.1"/>
    </source>
</evidence>
<evidence type="ECO:0000256" key="15">
    <source>
        <dbReference type="SAM" id="MobiDB-lite"/>
    </source>
</evidence>
<evidence type="ECO:0000256" key="4">
    <source>
        <dbReference type="ARBA" id="ARBA00012483"/>
    </source>
</evidence>
<evidence type="ECO:0000256" key="8">
    <source>
        <dbReference type="ARBA" id="ARBA00022771"/>
    </source>
</evidence>
<dbReference type="InterPro" id="IPR001841">
    <property type="entry name" value="Znf_RING"/>
</dbReference>
<dbReference type="InterPro" id="IPR013083">
    <property type="entry name" value="Znf_RING/FYVE/PHD"/>
</dbReference>
<keyword evidence="9" id="KW-0833">Ubl conjugation pathway</keyword>
<protein>
    <recommendedName>
        <fullName evidence="4">RING-type E3 ubiquitin transferase</fullName>
        <ecNumber evidence="4">2.3.2.27</ecNumber>
    </recommendedName>
</protein>
<keyword evidence="11 16" id="KW-1133">Transmembrane helix</keyword>
<name>A0A6J1FW76_CUCMO</name>
<dbReference type="GO" id="GO:0016020">
    <property type="term" value="C:membrane"/>
    <property type="evidence" value="ECO:0007669"/>
    <property type="project" value="UniProtKB-SubCell"/>
</dbReference>
<dbReference type="SMART" id="SM00184">
    <property type="entry name" value="RING"/>
    <property type="match status" value="1"/>
</dbReference>
<evidence type="ECO:0000256" key="13">
    <source>
        <dbReference type="ARBA" id="ARBA00024209"/>
    </source>
</evidence>
<evidence type="ECO:0000256" key="11">
    <source>
        <dbReference type="ARBA" id="ARBA00022989"/>
    </source>
</evidence>
<feature type="compositionally biased region" description="Polar residues" evidence="15">
    <location>
        <begin position="203"/>
        <end position="212"/>
    </location>
</feature>
<keyword evidence="6 16" id="KW-0812">Transmembrane</keyword>
<evidence type="ECO:0000256" key="5">
    <source>
        <dbReference type="ARBA" id="ARBA00022679"/>
    </source>
</evidence>
<organism evidence="18 19">
    <name type="scientific">Cucurbita moschata</name>
    <name type="common">Winter crookneck squash</name>
    <name type="synonym">Cucurbita pepo var. moschata</name>
    <dbReference type="NCBI Taxonomy" id="3662"/>
    <lineage>
        <taxon>Eukaryota</taxon>
        <taxon>Viridiplantae</taxon>
        <taxon>Streptophyta</taxon>
        <taxon>Embryophyta</taxon>
        <taxon>Tracheophyta</taxon>
        <taxon>Spermatophyta</taxon>
        <taxon>Magnoliopsida</taxon>
        <taxon>eudicotyledons</taxon>
        <taxon>Gunneridae</taxon>
        <taxon>Pentapetalae</taxon>
        <taxon>rosids</taxon>
        <taxon>fabids</taxon>
        <taxon>Cucurbitales</taxon>
        <taxon>Cucurbitaceae</taxon>
        <taxon>Cucurbiteae</taxon>
        <taxon>Cucurbita</taxon>
    </lineage>
</organism>
<evidence type="ECO:0000256" key="16">
    <source>
        <dbReference type="SAM" id="Phobius"/>
    </source>
</evidence>
<comment type="catalytic activity">
    <reaction evidence="1">
        <text>S-ubiquitinyl-[E2 ubiquitin-conjugating enzyme]-L-cysteine + [acceptor protein]-L-lysine = [E2 ubiquitin-conjugating enzyme]-L-cysteine + N(6)-ubiquitinyl-[acceptor protein]-L-lysine.</text>
        <dbReference type="EC" id="2.3.2.27"/>
    </reaction>
</comment>
<dbReference type="GO" id="GO:0061630">
    <property type="term" value="F:ubiquitin protein ligase activity"/>
    <property type="evidence" value="ECO:0007669"/>
    <property type="project" value="UniProtKB-EC"/>
</dbReference>
<evidence type="ECO:0000256" key="14">
    <source>
        <dbReference type="PROSITE-ProRule" id="PRU00175"/>
    </source>
</evidence>
<evidence type="ECO:0000313" key="18">
    <source>
        <dbReference type="Proteomes" id="UP000504609"/>
    </source>
</evidence>
<dbReference type="GO" id="GO:0016567">
    <property type="term" value="P:protein ubiquitination"/>
    <property type="evidence" value="ECO:0007669"/>
    <property type="project" value="InterPro"/>
</dbReference>
<dbReference type="PANTHER" id="PTHR46913:SF1">
    <property type="entry name" value="RING-H2 FINGER PROTEIN ATL16"/>
    <property type="match status" value="1"/>
</dbReference>
<evidence type="ECO:0000256" key="1">
    <source>
        <dbReference type="ARBA" id="ARBA00000900"/>
    </source>
</evidence>
<comment type="pathway">
    <text evidence="3">Protein modification; protein ubiquitination.</text>
</comment>
<accession>A0A6J1FW76</accession>
<feature type="region of interest" description="Disordered" evidence="15">
    <location>
        <begin position="202"/>
        <end position="224"/>
    </location>
</feature>
<comment type="similarity">
    <text evidence="13">Belongs to the RING-type zinc finger family. ATL subfamily.</text>
</comment>
<keyword evidence="10" id="KW-0862">Zinc</keyword>
<dbReference type="FunFam" id="3.30.40.10:FF:000187">
    <property type="entry name" value="E3 ubiquitin-protein ligase ATL6"/>
    <property type="match status" value="1"/>
</dbReference>
<dbReference type="RefSeq" id="XP_022942390.1">
    <property type="nucleotide sequence ID" value="XM_023086622.1"/>
</dbReference>
<gene>
    <name evidence="19" type="primary">LOC111447447</name>
</gene>
<proteinExistence type="inferred from homology"/>
<keyword evidence="7" id="KW-0479">Metal-binding</keyword>
<reference evidence="19" key="1">
    <citation type="submission" date="2025-08" db="UniProtKB">
        <authorList>
            <consortium name="RefSeq"/>
        </authorList>
    </citation>
    <scope>IDENTIFICATION</scope>
    <source>
        <tissue evidence="19">Young leaves</tissue>
    </source>
</reference>
<evidence type="ECO:0000256" key="12">
    <source>
        <dbReference type="ARBA" id="ARBA00023136"/>
    </source>
</evidence>
<dbReference type="SUPFAM" id="SSF57850">
    <property type="entry name" value="RING/U-box"/>
    <property type="match status" value="1"/>
</dbReference>
<feature type="domain" description="RING-type" evidence="17">
    <location>
        <begin position="118"/>
        <end position="160"/>
    </location>
</feature>
<dbReference type="Proteomes" id="UP000504609">
    <property type="component" value="Unplaced"/>
</dbReference>
<keyword evidence="8 14" id="KW-0863">Zinc-finger</keyword>
<dbReference type="PROSITE" id="PS50089">
    <property type="entry name" value="ZF_RING_2"/>
    <property type="match status" value="1"/>
</dbReference>
<evidence type="ECO:0000256" key="9">
    <source>
        <dbReference type="ARBA" id="ARBA00022786"/>
    </source>
</evidence>
<comment type="subcellular location">
    <subcellularLocation>
        <location evidence="2">Membrane</location>
        <topology evidence="2">Single-pass membrane protein</topology>
    </subcellularLocation>
</comment>
<dbReference type="KEGG" id="cmos:111447447"/>
<evidence type="ECO:0000259" key="17">
    <source>
        <dbReference type="PROSITE" id="PS50089"/>
    </source>
</evidence>
<dbReference type="GO" id="GO:0008270">
    <property type="term" value="F:zinc ion binding"/>
    <property type="evidence" value="ECO:0007669"/>
    <property type="project" value="UniProtKB-KW"/>
</dbReference>
<sequence length="323" mass="35762">MESFPQLKSSHYLPPFPPPIPSHSDSTSFPIIAIAIIGILATAFLLLSYYVFVINCCLNWHRIDLLRRLSLSSRRRRPPPTTHSPPIHTRGLDESVIRSIPLVQYKNSIARGKTSSECSVCLSEFGEDETVRIIPICSHLFHIDCIDIWLQNNPNCPLCRTTISSSTLFHRFPLPTSSPADPIGGGNERDFVVIELGGIRNDPSGQLSQERPNSGECPAAAGKLEQGKKRRKLQKVTSLGDEWIDTREKDERFCVQPIRRSVSMDSSAERQMYLAVQAALRGSTASPGGDGCNGRGRRSLFSFGNGMSCRNGVEVQAVRLEES</sequence>